<evidence type="ECO:0000256" key="2">
    <source>
        <dbReference type="ARBA" id="ARBA00022679"/>
    </source>
</evidence>
<evidence type="ECO:0000259" key="5">
    <source>
        <dbReference type="Pfam" id="PF22528"/>
    </source>
</evidence>
<keyword evidence="1 4" id="KW-0489">Methyltransferase</keyword>
<comment type="caution">
    <text evidence="7">The sequence shown here is derived from an EMBL/GenBank/DDBJ whole genome shotgun (WGS) entry which is preliminary data.</text>
</comment>
<evidence type="ECO:0000256" key="4">
    <source>
        <dbReference type="PROSITE-ProRule" id="PRU01015"/>
    </source>
</evidence>
<dbReference type="GO" id="GO:0032259">
    <property type="term" value="P:methylation"/>
    <property type="evidence" value="ECO:0007669"/>
    <property type="project" value="UniProtKB-KW"/>
</dbReference>
<evidence type="ECO:0000256" key="1">
    <source>
        <dbReference type="ARBA" id="ARBA00022603"/>
    </source>
</evidence>
<keyword evidence="2 4" id="KW-0808">Transferase</keyword>
<dbReference type="OrthoDB" id="7848332at2759"/>
<reference evidence="7" key="1">
    <citation type="submission" date="2021-02" db="EMBL/GenBank/DDBJ databases">
        <authorList>
            <person name="Nowell W R."/>
        </authorList>
    </citation>
    <scope>NUCLEOTIDE SEQUENCE</scope>
</reference>
<dbReference type="Pfam" id="PF06325">
    <property type="entry name" value="PrmA"/>
    <property type="match status" value="1"/>
</dbReference>
<keyword evidence="3 4" id="KW-0949">S-adenosyl-L-methionine</keyword>
<accession>A0A815PNE5</accession>
<evidence type="ECO:0000313" key="7">
    <source>
        <dbReference type="EMBL" id="CAF1451971.1"/>
    </source>
</evidence>
<feature type="domain" description="Protein arginine N-methyltransferase" evidence="5">
    <location>
        <begin position="175"/>
        <end position="314"/>
    </location>
</feature>
<organism evidence="7 9">
    <name type="scientific">Adineta ricciae</name>
    <name type="common">Rotifer</name>
    <dbReference type="NCBI Taxonomy" id="249248"/>
    <lineage>
        <taxon>Eukaryota</taxon>
        <taxon>Metazoa</taxon>
        <taxon>Spiralia</taxon>
        <taxon>Gnathifera</taxon>
        <taxon>Rotifera</taxon>
        <taxon>Eurotatoria</taxon>
        <taxon>Bdelloidea</taxon>
        <taxon>Adinetida</taxon>
        <taxon>Adinetidae</taxon>
        <taxon>Adineta</taxon>
    </lineage>
</organism>
<dbReference type="PROSITE" id="PS51678">
    <property type="entry name" value="SAM_MT_PRMT"/>
    <property type="match status" value="1"/>
</dbReference>
<dbReference type="Gene3D" id="3.40.50.150">
    <property type="entry name" value="Vaccinia Virus protein VP39"/>
    <property type="match status" value="1"/>
</dbReference>
<dbReference type="GO" id="GO:0016274">
    <property type="term" value="F:protein-arginine N-methyltransferase activity"/>
    <property type="evidence" value="ECO:0007669"/>
    <property type="project" value="InterPro"/>
</dbReference>
<dbReference type="CDD" id="cd02440">
    <property type="entry name" value="AdoMet_MTases"/>
    <property type="match status" value="1"/>
</dbReference>
<protein>
    <recommendedName>
        <fullName evidence="5">Protein arginine N-methyltransferase domain-containing protein</fullName>
    </recommendedName>
</protein>
<dbReference type="Proteomes" id="UP000663828">
    <property type="component" value="Unassembled WGS sequence"/>
</dbReference>
<keyword evidence="8" id="KW-1185">Reference proteome</keyword>
<dbReference type="Gene3D" id="2.70.160.11">
    <property type="entry name" value="Hnrnp arginine n-methyltransferase1"/>
    <property type="match status" value="1"/>
</dbReference>
<evidence type="ECO:0000313" key="6">
    <source>
        <dbReference type="EMBL" id="CAF0896023.1"/>
    </source>
</evidence>
<evidence type="ECO:0000313" key="9">
    <source>
        <dbReference type="Proteomes" id="UP000663852"/>
    </source>
</evidence>
<dbReference type="AlphaFoldDB" id="A0A815PNE5"/>
<evidence type="ECO:0000313" key="8">
    <source>
        <dbReference type="Proteomes" id="UP000663828"/>
    </source>
</evidence>
<sequence>MNSIENTSTCEISAKSNLLIRLSVPSNTIQAKNLRVDTYASFWIQREMLFDQIRTNSYRRAILDQVKQGDVVVDFGAGTGILSMFAAKAGAKKVYALEITDMADVAVEMIKRNKLDHIITVIKQDGSTVQLPEKADVLVSEWMGGLGVDENFVPPLLATRNNVLKPNGIMIPATAKGYAALADDPSLTTILSFWYSKPYDLDLDMMGEFHGNTVLNARHSVLPDQLLSKEEELYELIMKSANKIDADFSFSGESRIIKDGSLSCIAAWFQCDMGNQTVLSNAPDKPATHWGRTSFPIYPPIPVSAGQIVRWTLSSSGVDLMKAIQSWSIRVPMPDGSVVERKFSGTQTPVHSSLFH</sequence>
<dbReference type="InterPro" id="IPR055135">
    <property type="entry name" value="PRMT_dom"/>
</dbReference>
<dbReference type="PANTHER" id="PTHR11006:SF68">
    <property type="entry name" value="PROTEIN ARGININE N-METHYLTRANSFERASE PRMT10"/>
    <property type="match status" value="1"/>
</dbReference>
<proteinExistence type="predicted"/>
<dbReference type="GO" id="GO:0042054">
    <property type="term" value="F:histone methyltransferase activity"/>
    <property type="evidence" value="ECO:0007669"/>
    <property type="project" value="TreeGrafter"/>
</dbReference>
<dbReference type="InterPro" id="IPR029063">
    <property type="entry name" value="SAM-dependent_MTases_sf"/>
</dbReference>
<dbReference type="SUPFAM" id="SSF53335">
    <property type="entry name" value="S-adenosyl-L-methionine-dependent methyltransferases"/>
    <property type="match status" value="1"/>
</dbReference>
<gene>
    <name evidence="7" type="ORF">EDS130_LOCUS39579</name>
    <name evidence="6" type="ORF">XAT740_LOCUS7767</name>
</gene>
<dbReference type="GO" id="GO:0005634">
    <property type="term" value="C:nucleus"/>
    <property type="evidence" value="ECO:0007669"/>
    <property type="project" value="TreeGrafter"/>
</dbReference>
<dbReference type="EMBL" id="CAJNOJ010000448">
    <property type="protein sequence ID" value="CAF1451971.1"/>
    <property type="molecule type" value="Genomic_DNA"/>
</dbReference>
<evidence type="ECO:0000256" key="3">
    <source>
        <dbReference type="ARBA" id="ARBA00022691"/>
    </source>
</evidence>
<dbReference type="EMBL" id="CAJNOR010000377">
    <property type="protein sequence ID" value="CAF0896023.1"/>
    <property type="molecule type" value="Genomic_DNA"/>
</dbReference>
<dbReference type="PANTHER" id="PTHR11006">
    <property type="entry name" value="PROTEIN ARGININE N-METHYLTRANSFERASE"/>
    <property type="match status" value="1"/>
</dbReference>
<name>A0A815PNE5_ADIRI</name>
<dbReference type="Pfam" id="PF22528">
    <property type="entry name" value="PRMT_C"/>
    <property type="match status" value="1"/>
</dbReference>
<dbReference type="Proteomes" id="UP000663852">
    <property type="component" value="Unassembled WGS sequence"/>
</dbReference>
<dbReference type="InterPro" id="IPR025799">
    <property type="entry name" value="Arg_MeTrfase"/>
</dbReference>